<feature type="compositionally biased region" description="Basic and acidic residues" evidence="1">
    <location>
        <begin position="96"/>
        <end position="106"/>
    </location>
</feature>
<dbReference type="AlphaFoldDB" id="A0A0G4FU66"/>
<evidence type="ECO:0000313" key="4">
    <source>
        <dbReference type="Proteomes" id="UP000041254"/>
    </source>
</evidence>
<evidence type="ECO:0000259" key="2">
    <source>
        <dbReference type="PROSITE" id="PS50404"/>
    </source>
</evidence>
<dbReference type="Proteomes" id="UP000041254">
    <property type="component" value="Unassembled WGS sequence"/>
</dbReference>
<gene>
    <name evidence="3" type="ORF">Vbra_2568</name>
</gene>
<protein>
    <recommendedName>
        <fullName evidence="2">GST N-terminal domain-containing protein</fullName>
    </recommendedName>
</protein>
<dbReference type="SUPFAM" id="SSF52833">
    <property type="entry name" value="Thioredoxin-like"/>
    <property type="match status" value="1"/>
</dbReference>
<dbReference type="PROSITE" id="PS50404">
    <property type="entry name" value="GST_NTER"/>
    <property type="match status" value="1"/>
</dbReference>
<dbReference type="Gene3D" id="1.20.1050.10">
    <property type="match status" value="1"/>
</dbReference>
<dbReference type="InterPro" id="IPR036282">
    <property type="entry name" value="Glutathione-S-Trfase_C_sf"/>
</dbReference>
<dbReference type="InParanoid" id="A0A0G4FU66"/>
<dbReference type="InterPro" id="IPR050213">
    <property type="entry name" value="GST_superfamily"/>
</dbReference>
<dbReference type="SUPFAM" id="SSF47616">
    <property type="entry name" value="GST C-terminal domain-like"/>
    <property type="match status" value="1"/>
</dbReference>
<dbReference type="InterPro" id="IPR004046">
    <property type="entry name" value="GST_C"/>
</dbReference>
<proteinExistence type="predicted"/>
<dbReference type="EMBL" id="CDMY01000498">
    <property type="protein sequence ID" value="CEM17844.1"/>
    <property type="molecule type" value="Genomic_DNA"/>
</dbReference>
<feature type="compositionally biased region" description="Low complexity" evidence="1">
    <location>
        <begin position="259"/>
        <end position="270"/>
    </location>
</feature>
<dbReference type="PANTHER" id="PTHR11571">
    <property type="entry name" value="GLUTATHIONE S-TRANSFERASE"/>
    <property type="match status" value="1"/>
</dbReference>
<organism evidence="3 4">
    <name type="scientific">Vitrella brassicaformis (strain CCMP3155)</name>
    <dbReference type="NCBI Taxonomy" id="1169540"/>
    <lineage>
        <taxon>Eukaryota</taxon>
        <taxon>Sar</taxon>
        <taxon>Alveolata</taxon>
        <taxon>Colpodellida</taxon>
        <taxon>Vitrellaceae</taxon>
        <taxon>Vitrella</taxon>
    </lineage>
</organism>
<dbReference type="Pfam" id="PF14497">
    <property type="entry name" value="GST_C_3"/>
    <property type="match status" value="1"/>
</dbReference>
<evidence type="ECO:0000313" key="3">
    <source>
        <dbReference type="EMBL" id="CEM17844.1"/>
    </source>
</evidence>
<dbReference type="Gene3D" id="3.40.30.10">
    <property type="entry name" value="Glutaredoxin"/>
    <property type="match status" value="1"/>
</dbReference>
<dbReference type="GO" id="GO:0004364">
    <property type="term" value="F:glutathione transferase activity"/>
    <property type="evidence" value="ECO:0007669"/>
    <property type="project" value="TreeGrafter"/>
</dbReference>
<keyword evidence="4" id="KW-1185">Reference proteome</keyword>
<reference evidence="3 4" key="1">
    <citation type="submission" date="2014-11" db="EMBL/GenBank/DDBJ databases">
        <authorList>
            <person name="Zhu J."/>
            <person name="Qi W."/>
            <person name="Song R."/>
        </authorList>
    </citation>
    <scope>NUCLEOTIDE SEQUENCE [LARGE SCALE GENOMIC DNA]</scope>
</reference>
<dbReference type="STRING" id="1169540.A0A0G4FU66"/>
<dbReference type="OrthoDB" id="414243at2759"/>
<dbReference type="InterPro" id="IPR004045">
    <property type="entry name" value="Glutathione_S-Trfase_N"/>
</dbReference>
<dbReference type="InterPro" id="IPR036249">
    <property type="entry name" value="Thioredoxin-like_sf"/>
</dbReference>
<feature type="domain" description="GST N-terminal" evidence="2">
    <location>
        <begin position="313"/>
        <end position="395"/>
    </location>
</feature>
<feature type="region of interest" description="Disordered" evidence="1">
    <location>
        <begin position="256"/>
        <end position="283"/>
    </location>
</feature>
<dbReference type="GO" id="GO:0006749">
    <property type="term" value="P:glutathione metabolic process"/>
    <property type="evidence" value="ECO:0007669"/>
    <property type="project" value="TreeGrafter"/>
</dbReference>
<dbReference type="VEuPathDB" id="CryptoDB:Vbra_2568"/>
<name>A0A0G4FU66_VITBC</name>
<sequence>MADGSGGCVVSRKVCGLSHHVFTYDASNLLPILHIGPQITILPDEEEMMMPMGDCHTTDDTNALTPALPKPCCVEEEPAPPLPAAVVTLPAAESQQEDKTTMHHGPDAYASTPADGPTERKGGREGKEIKEAVTMSRRDGDGHGRGREYDTKKESKTTIAHNKQPEVFDEDAAPVFRSVGKSKDLMVDCEGVDVDVGVQAGGGIGAGLWQCTAVGAVQVDLITTPHVVETCEAGVDARPLTTGVEMATQAKPLTADSNAHASPAVQDAAAQPPPAPAPPTLSLRPKSNLLVELDRAYGLTRVAVSDAASPTAPKYKLLYFPASRGSADIVRLALRAEGLAYEEYHISGRDFKRAGGIFSANGLLPNLPYLTDGQQEAVGALPIMRWIAHKSTNGLMTSESDMWLDYCITLLQNIWANQAVTTLPQKRSSYTQEKDKLAYEKTLVIPALTMIDGELRRQTKGPYVLGQSISCADIAVLSVVDLAKREFGESMIETFSGIQQLCGVCEPLWAFLQAEDRL</sequence>
<feature type="region of interest" description="Disordered" evidence="1">
    <location>
        <begin position="92"/>
        <end position="158"/>
    </location>
</feature>
<accession>A0A0G4FU66</accession>
<feature type="compositionally biased region" description="Basic and acidic residues" evidence="1">
    <location>
        <begin position="117"/>
        <end position="156"/>
    </location>
</feature>
<evidence type="ECO:0000256" key="1">
    <source>
        <dbReference type="SAM" id="MobiDB-lite"/>
    </source>
</evidence>